<evidence type="ECO:0000313" key="4">
    <source>
        <dbReference type="Proteomes" id="UP000031036"/>
    </source>
</evidence>
<feature type="compositionally biased region" description="Basic and acidic residues" evidence="2">
    <location>
        <begin position="216"/>
        <end position="227"/>
    </location>
</feature>
<feature type="region of interest" description="Disordered" evidence="2">
    <location>
        <begin position="188"/>
        <end position="256"/>
    </location>
</feature>
<comment type="caution">
    <text evidence="3">The sequence shown here is derived from an EMBL/GenBank/DDBJ whole genome shotgun (WGS) entry which is preliminary data.</text>
</comment>
<name>A0A0B2VQ94_TOXCA</name>
<feature type="coiled-coil region" evidence="1">
    <location>
        <begin position="287"/>
        <end position="335"/>
    </location>
</feature>
<dbReference type="AlphaFoldDB" id="A0A0B2VQ94"/>
<sequence>MEPNRVFRLTRTSLHQLTDLSKYATSPLSSSALKMTSEQPVDNNDCEFVAVNARTSRPVTRFNPTLRWREGETRHHSLVSMRTFYAFGARSASVSSPSSYRCYSLLSQGQSGASPFPSSFPFARPTSYIRRSSTSSSIYDCSHYISRSHQLRDHSQLSTTCNWRANCSKQSTSGTRISPARYHYQPNAHKLHSTPQRPRSRISSSNCTSTAASPVDHFDLPDLDRQHTALHNPVTPSPATSTAEDAGNHTAAKGSHRFSELPVLATMNSEETSAVKAILTSQHMAELTSLREQNKLLVAEVQRLTALLREKERSEQELKRRILESEAEAKSWRKQYEMLNTSSIEIRDNDGIDLSADLIDQLDSAAEKLSRFNAVKDLKLLQSEMEIALNEIREK</sequence>
<proteinExistence type="predicted"/>
<evidence type="ECO:0000256" key="1">
    <source>
        <dbReference type="SAM" id="Coils"/>
    </source>
</evidence>
<feature type="compositionally biased region" description="Polar residues" evidence="2">
    <location>
        <begin position="193"/>
        <end position="212"/>
    </location>
</feature>
<organism evidence="3 4">
    <name type="scientific">Toxocara canis</name>
    <name type="common">Canine roundworm</name>
    <dbReference type="NCBI Taxonomy" id="6265"/>
    <lineage>
        <taxon>Eukaryota</taxon>
        <taxon>Metazoa</taxon>
        <taxon>Ecdysozoa</taxon>
        <taxon>Nematoda</taxon>
        <taxon>Chromadorea</taxon>
        <taxon>Rhabditida</taxon>
        <taxon>Spirurina</taxon>
        <taxon>Ascaridomorpha</taxon>
        <taxon>Ascaridoidea</taxon>
        <taxon>Toxocaridae</taxon>
        <taxon>Toxocara</taxon>
    </lineage>
</organism>
<gene>
    <name evidence="3" type="ORF">Tcan_10676</name>
</gene>
<evidence type="ECO:0000313" key="3">
    <source>
        <dbReference type="EMBL" id="KHN83534.1"/>
    </source>
</evidence>
<accession>A0A0B2VQ94</accession>
<keyword evidence="1" id="KW-0175">Coiled coil</keyword>
<dbReference type="EMBL" id="JPKZ01001180">
    <property type="protein sequence ID" value="KHN83534.1"/>
    <property type="molecule type" value="Genomic_DNA"/>
</dbReference>
<keyword evidence="4" id="KW-1185">Reference proteome</keyword>
<dbReference type="OrthoDB" id="5877640at2759"/>
<reference evidence="3 4" key="1">
    <citation type="submission" date="2014-11" db="EMBL/GenBank/DDBJ databases">
        <title>Genetic blueprint of the zoonotic pathogen Toxocara canis.</title>
        <authorList>
            <person name="Zhu X.-Q."/>
            <person name="Korhonen P.K."/>
            <person name="Cai H."/>
            <person name="Young N.D."/>
            <person name="Nejsum P."/>
            <person name="von Samson-Himmelstjerna G."/>
            <person name="Boag P.R."/>
            <person name="Tan P."/>
            <person name="Li Q."/>
            <person name="Min J."/>
            <person name="Yang Y."/>
            <person name="Wang X."/>
            <person name="Fang X."/>
            <person name="Hall R.S."/>
            <person name="Hofmann A."/>
            <person name="Sternberg P.W."/>
            <person name="Jex A.R."/>
            <person name="Gasser R.B."/>
        </authorList>
    </citation>
    <scope>NUCLEOTIDE SEQUENCE [LARGE SCALE GENOMIC DNA]</scope>
    <source>
        <strain evidence="3">PN_DK_2014</strain>
    </source>
</reference>
<evidence type="ECO:0000256" key="2">
    <source>
        <dbReference type="SAM" id="MobiDB-lite"/>
    </source>
</evidence>
<protein>
    <submittedName>
        <fullName evidence="3">Uncharacterized protein</fullName>
    </submittedName>
</protein>
<dbReference type="Proteomes" id="UP000031036">
    <property type="component" value="Unassembled WGS sequence"/>
</dbReference>